<evidence type="ECO:0000256" key="1">
    <source>
        <dbReference type="ARBA" id="ARBA00007409"/>
    </source>
</evidence>
<dbReference type="GeneID" id="66079593"/>
<proteinExistence type="inferred from homology"/>
<evidence type="ECO:0000313" key="6">
    <source>
        <dbReference type="Proteomes" id="UP001049176"/>
    </source>
</evidence>
<comment type="caution">
    <text evidence="5">The sequence shown here is derived from an EMBL/GenBank/DDBJ whole genome shotgun (WGS) entry which is preliminary data.</text>
</comment>
<dbReference type="InterPro" id="IPR004046">
    <property type="entry name" value="GST_C"/>
</dbReference>
<dbReference type="OrthoDB" id="422574at2759"/>
<evidence type="ECO:0008006" key="7">
    <source>
        <dbReference type="Google" id="ProtNLM"/>
    </source>
</evidence>
<dbReference type="KEGG" id="more:E1B28_010517"/>
<dbReference type="Pfam" id="PF00043">
    <property type="entry name" value="GST_C"/>
    <property type="match status" value="1"/>
</dbReference>
<feature type="domain" description="GST C-terminal" evidence="4">
    <location>
        <begin position="99"/>
        <end position="220"/>
    </location>
</feature>
<dbReference type="InterPro" id="IPR010987">
    <property type="entry name" value="Glutathione-S-Trfase_C-like"/>
</dbReference>
<comment type="similarity">
    <text evidence="1 2">Belongs to the GST superfamily.</text>
</comment>
<evidence type="ECO:0000313" key="5">
    <source>
        <dbReference type="EMBL" id="KAG7091486.1"/>
    </source>
</evidence>
<name>A0A9P7USS5_9AGAR</name>
<dbReference type="SFLD" id="SFLDG01151">
    <property type="entry name" value="Main.2:_Nu-like"/>
    <property type="match status" value="1"/>
</dbReference>
<dbReference type="Gene3D" id="3.40.30.10">
    <property type="entry name" value="Glutaredoxin"/>
    <property type="match status" value="1"/>
</dbReference>
<dbReference type="InterPro" id="IPR036249">
    <property type="entry name" value="Thioredoxin-like_sf"/>
</dbReference>
<reference evidence="5" key="1">
    <citation type="journal article" date="2021" name="Genome Biol. Evol.">
        <title>The assembled and annotated genome of the fairy-ring fungus Marasmius oreades.</title>
        <authorList>
            <person name="Hiltunen M."/>
            <person name="Ament-Velasquez S.L."/>
            <person name="Johannesson H."/>
        </authorList>
    </citation>
    <scope>NUCLEOTIDE SEQUENCE</scope>
    <source>
        <strain evidence="5">03SP1</strain>
    </source>
</reference>
<dbReference type="AlphaFoldDB" id="A0A9P7USS5"/>
<dbReference type="Gene3D" id="1.20.1050.10">
    <property type="match status" value="1"/>
</dbReference>
<dbReference type="SUPFAM" id="SSF47616">
    <property type="entry name" value="GST C-terminal domain-like"/>
    <property type="match status" value="1"/>
</dbReference>
<dbReference type="SFLD" id="SFLDG00358">
    <property type="entry name" value="Main_(cytGST)"/>
    <property type="match status" value="1"/>
</dbReference>
<organism evidence="5 6">
    <name type="scientific">Marasmius oreades</name>
    <name type="common">fairy-ring Marasmius</name>
    <dbReference type="NCBI Taxonomy" id="181124"/>
    <lineage>
        <taxon>Eukaryota</taxon>
        <taxon>Fungi</taxon>
        <taxon>Dikarya</taxon>
        <taxon>Basidiomycota</taxon>
        <taxon>Agaricomycotina</taxon>
        <taxon>Agaricomycetes</taxon>
        <taxon>Agaricomycetidae</taxon>
        <taxon>Agaricales</taxon>
        <taxon>Marasmiineae</taxon>
        <taxon>Marasmiaceae</taxon>
        <taxon>Marasmius</taxon>
    </lineage>
</organism>
<dbReference type="Pfam" id="PF02798">
    <property type="entry name" value="GST_N"/>
    <property type="match status" value="1"/>
</dbReference>
<evidence type="ECO:0000259" key="4">
    <source>
        <dbReference type="PROSITE" id="PS50405"/>
    </source>
</evidence>
<dbReference type="RefSeq" id="XP_043007956.1">
    <property type="nucleotide sequence ID" value="XM_043155487.1"/>
</dbReference>
<evidence type="ECO:0000256" key="2">
    <source>
        <dbReference type="RuleBase" id="RU003494"/>
    </source>
</evidence>
<dbReference type="Proteomes" id="UP001049176">
    <property type="component" value="Chromosome 6"/>
</dbReference>
<dbReference type="PANTHER" id="PTHR44051:SF8">
    <property type="entry name" value="GLUTATHIONE S-TRANSFERASE GSTA"/>
    <property type="match status" value="1"/>
</dbReference>
<dbReference type="SUPFAM" id="SSF52833">
    <property type="entry name" value="Thioredoxin-like"/>
    <property type="match status" value="1"/>
</dbReference>
<dbReference type="CDD" id="cd03048">
    <property type="entry name" value="GST_N_Ure2p_like"/>
    <property type="match status" value="1"/>
</dbReference>
<protein>
    <recommendedName>
        <fullName evidence="7">Glutathione S-transferase</fullName>
    </recommendedName>
</protein>
<keyword evidence="6" id="KW-1185">Reference proteome</keyword>
<dbReference type="PROSITE" id="PS50404">
    <property type="entry name" value="GST_NTER"/>
    <property type="match status" value="1"/>
</dbReference>
<dbReference type="InterPro" id="IPR040079">
    <property type="entry name" value="Glutathione_S-Trfase"/>
</dbReference>
<dbReference type="InterPro" id="IPR036282">
    <property type="entry name" value="Glutathione-S-Trfase_C_sf"/>
</dbReference>
<dbReference type="EMBL" id="CM032186">
    <property type="protein sequence ID" value="KAG7091486.1"/>
    <property type="molecule type" value="Genomic_DNA"/>
</dbReference>
<dbReference type="PANTHER" id="PTHR44051">
    <property type="entry name" value="GLUTATHIONE S-TRANSFERASE-RELATED"/>
    <property type="match status" value="1"/>
</dbReference>
<dbReference type="SFLD" id="SFLDS00019">
    <property type="entry name" value="Glutathione_Transferase_(cytos"/>
    <property type="match status" value="1"/>
</dbReference>
<sequence>MSPQLTLYTAATPNGKPISVFLEELGIPYEVVKMSLSESDIGKVHNQVKSPWYLEINPNGRIPAITHNGFNVFETSAILAYLQAEFDKENRFGFSPVENPKEYSEVLQWLFFAHGGVGPMQGQLSHFKWSAPEQIPYAQNRYLNELKRLYSVLNLRLAKHKYLAGDKYTIADIKTHLWVRAGFLNAEKLGLDTTEWPNLKDWVDRIESRAAFQKGVNVPT</sequence>
<gene>
    <name evidence="5" type="ORF">E1B28_010517</name>
</gene>
<feature type="domain" description="GST N-terminal" evidence="3">
    <location>
        <begin position="2"/>
        <end position="90"/>
    </location>
</feature>
<dbReference type="PROSITE" id="PS50405">
    <property type="entry name" value="GST_CTER"/>
    <property type="match status" value="1"/>
</dbReference>
<dbReference type="InterPro" id="IPR004045">
    <property type="entry name" value="Glutathione_S-Trfase_N"/>
</dbReference>
<evidence type="ECO:0000259" key="3">
    <source>
        <dbReference type="PROSITE" id="PS50404"/>
    </source>
</evidence>
<accession>A0A9P7USS5</accession>